<organism evidence="1 2">
    <name type="scientific">Pleodorina starrii</name>
    <dbReference type="NCBI Taxonomy" id="330485"/>
    <lineage>
        <taxon>Eukaryota</taxon>
        <taxon>Viridiplantae</taxon>
        <taxon>Chlorophyta</taxon>
        <taxon>core chlorophytes</taxon>
        <taxon>Chlorophyceae</taxon>
        <taxon>CS clade</taxon>
        <taxon>Chlamydomonadales</taxon>
        <taxon>Volvocaceae</taxon>
        <taxon>Pleodorina</taxon>
    </lineage>
</organism>
<sequence length="123" mass="13126">MDRVGSADREISALGMYGAVVPPRFFCGPIPCHRATYQHATAPFRSSFTTRAAPARAIGRSLLQLRLIKRRKGPQVQAGETDSDSYAWGCVAQRMGCSYGDVRGGRTEVLRPAGGAAGSRVVG</sequence>
<dbReference type="AlphaFoldDB" id="A0A9W6F9A2"/>
<keyword evidence="2" id="KW-1185">Reference proteome</keyword>
<name>A0A9W6F9A2_9CHLO</name>
<protein>
    <submittedName>
        <fullName evidence="1">Uncharacterized protein</fullName>
    </submittedName>
</protein>
<dbReference type="Proteomes" id="UP001165080">
    <property type="component" value="Unassembled WGS sequence"/>
</dbReference>
<proteinExistence type="predicted"/>
<evidence type="ECO:0000313" key="2">
    <source>
        <dbReference type="Proteomes" id="UP001165080"/>
    </source>
</evidence>
<comment type="caution">
    <text evidence="1">The sequence shown here is derived from an EMBL/GenBank/DDBJ whole genome shotgun (WGS) entry which is preliminary data.</text>
</comment>
<accession>A0A9W6F9A2</accession>
<gene>
    <name evidence="1" type="primary">PLESTB002785</name>
    <name evidence="1" type="ORF">PLESTB_001728500</name>
</gene>
<reference evidence="1 2" key="1">
    <citation type="journal article" date="2023" name="Commun. Biol.">
        <title>Reorganization of the ancestral sex-determining regions during the evolution of trioecy in Pleodorina starrii.</title>
        <authorList>
            <person name="Takahashi K."/>
            <person name="Suzuki S."/>
            <person name="Kawai-Toyooka H."/>
            <person name="Yamamoto K."/>
            <person name="Hamaji T."/>
            <person name="Ootsuki R."/>
            <person name="Yamaguchi H."/>
            <person name="Kawachi M."/>
            <person name="Higashiyama T."/>
            <person name="Nozaki H."/>
        </authorList>
    </citation>
    <scope>NUCLEOTIDE SEQUENCE [LARGE SCALE GENOMIC DNA]</scope>
    <source>
        <strain evidence="1 2">NIES-4479</strain>
    </source>
</reference>
<dbReference type="EMBL" id="BRXU01000043">
    <property type="protein sequence ID" value="GLC61182.1"/>
    <property type="molecule type" value="Genomic_DNA"/>
</dbReference>
<evidence type="ECO:0000313" key="1">
    <source>
        <dbReference type="EMBL" id="GLC61182.1"/>
    </source>
</evidence>